<accession>A0ABT1JE88</accession>
<keyword evidence="3" id="KW-1185">Reference proteome</keyword>
<dbReference type="Proteomes" id="UP000791080">
    <property type="component" value="Unassembled WGS sequence"/>
</dbReference>
<sequence>MSDAAVPPAPSRSTIRETVTRIWSTVLEMPPGRSDLTFFELQGQSISAVRITARIEDELGLTVDVGALFDDPDLDTFLDTVFEGAHGSCAGVREGG</sequence>
<organism evidence="2 3">
    <name type="scientific">Actinoalloteichus caeruleus DSM 43889</name>
    <dbReference type="NCBI Taxonomy" id="1120930"/>
    <lineage>
        <taxon>Bacteria</taxon>
        <taxon>Bacillati</taxon>
        <taxon>Actinomycetota</taxon>
        <taxon>Actinomycetes</taxon>
        <taxon>Pseudonocardiales</taxon>
        <taxon>Pseudonocardiaceae</taxon>
        <taxon>Actinoalloteichus</taxon>
        <taxon>Actinoalloteichus cyanogriseus</taxon>
    </lineage>
</organism>
<dbReference type="InterPro" id="IPR036736">
    <property type="entry name" value="ACP-like_sf"/>
</dbReference>
<dbReference type="SUPFAM" id="SSF47336">
    <property type="entry name" value="ACP-like"/>
    <property type="match status" value="1"/>
</dbReference>
<dbReference type="Gene3D" id="1.10.1200.10">
    <property type="entry name" value="ACP-like"/>
    <property type="match status" value="1"/>
</dbReference>
<dbReference type="PROSITE" id="PS50075">
    <property type="entry name" value="CARRIER"/>
    <property type="match status" value="1"/>
</dbReference>
<gene>
    <name evidence="2" type="ORF">G443_001082</name>
</gene>
<comment type="caution">
    <text evidence="2">The sequence shown here is derived from an EMBL/GenBank/DDBJ whole genome shotgun (WGS) entry which is preliminary data.</text>
</comment>
<evidence type="ECO:0000313" key="3">
    <source>
        <dbReference type="Proteomes" id="UP000791080"/>
    </source>
</evidence>
<proteinExistence type="predicted"/>
<reference evidence="2 3" key="2">
    <citation type="submission" date="2022-06" db="EMBL/GenBank/DDBJ databases">
        <title>Genomic Encyclopedia of Type Strains, Phase I: the one thousand microbial genomes (KMG-I) project.</title>
        <authorList>
            <person name="Kyrpides N."/>
        </authorList>
    </citation>
    <scope>NUCLEOTIDE SEQUENCE [LARGE SCALE GENOMIC DNA]</scope>
    <source>
        <strain evidence="2 3">DSM 43889</strain>
    </source>
</reference>
<dbReference type="InterPro" id="IPR009081">
    <property type="entry name" value="PP-bd_ACP"/>
</dbReference>
<reference evidence="2 3" key="1">
    <citation type="submission" date="2013-07" db="EMBL/GenBank/DDBJ databases">
        <authorList>
            <consortium name="DOE Joint Genome Institute"/>
            <person name="Reeve W."/>
            <person name="Huntemann M."/>
            <person name="Han J."/>
            <person name="Chen A."/>
            <person name="Kyrpides N."/>
            <person name="Mavromatis K."/>
            <person name="Markowitz V."/>
            <person name="Palaniappan K."/>
            <person name="Ivanova N."/>
            <person name="Schaumberg A."/>
            <person name="Pati A."/>
            <person name="Liolios K."/>
            <person name="Nordberg H.P."/>
            <person name="Cantor M.N."/>
            <person name="Hua S.X."/>
            <person name="Woyke T."/>
        </authorList>
    </citation>
    <scope>NUCLEOTIDE SEQUENCE [LARGE SCALE GENOMIC DNA]</scope>
    <source>
        <strain evidence="2 3">DSM 43889</strain>
    </source>
</reference>
<evidence type="ECO:0000259" key="1">
    <source>
        <dbReference type="PROSITE" id="PS50075"/>
    </source>
</evidence>
<dbReference type="RefSeq" id="WP_051314283.1">
    <property type="nucleotide sequence ID" value="NZ_AUBJ02000001.1"/>
</dbReference>
<dbReference type="Pfam" id="PF00550">
    <property type="entry name" value="PP-binding"/>
    <property type="match status" value="1"/>
</dbReference>
<name>A0ABT1JE88_ACTCY</name>
<dbReference type="EMBL" id="AUBJ02000001">
    <property type="protein sequence ID" value="MCP2330812.1"/>
    <property type="molecule type" value="Genomic_DNA"/>
</dbReference>
<feature type="domain" description="Carrier" evidence="1">
    <location>
        <begin position="10"/>
        <end position="85"/>
    </location>
</feature>
<evidence type="ECO:0000313" key="2">
    <source>
        <dbReference type="EMBL" id="MCP2330812.1"/>
    </source>
</evidence>
<protein>
    <submittedName>
        <fullName evidence="2">Phosphopantetheine attachment site</fullName>
    </submittedName>
</protein>